<evidence type="ECO:0007829" key="24">
    <source>
        <dbReference type="ProteomicsDB" id="M0QX61"/>
    </source>
</evidence>
<feature type="compositionally biased region" description="Polar residues" evidence="18">
    <location>
        <begin position="224"/>
        <end position="236"/>
    </location>
</feature>
<feature type="region of interest" description="Disordered" evidence="18">
    <location>
        <begin position="165"/>
        <end position="236"/>
    </location>
</feature>
<comment type="subcellular location">
    <subcellularLocation>
        <location evidence="1">Cell membrane</location>
        <topology evidence="1">Single-pass type I membrane protein</topology>
    </subcellularLocation>
</comment>
<evidence type="ECO:0000256" key="12">
    <source>
        <dbReference type="ARBA" id="ARBA00023170"/>
    </source>
</evidence>
<dbReference type="FunFam" id="2.60.40.10:FF:001852">
    <property type="entry name" value="B-cell antigen receptor complex-associated protein alpha chain"/>
    <property type="match status" value="1"/>
</dbReference>
<dbReference type="HOGENOM" id="CLU_1209430_0_0_1"/>
<organism evidence="21 22">
    <name type="scientific">Homo sapiens</name>
    <name type="common">Human</name>
    <dbReference type="NCBI Taxonomy" id="9606"/>
    <lineage>
        <taxon>Eukaryota</taxon>
        <taxon>Metazoa</taxon>
        <taxon>Chordata</taxon>
        <taxon>Craniata</taxon>
        <taxon>Vertebrata</taxon>
        <taxon>Euteleostomi</taxon>
        <taxon>Mammalia</taxon>
        <taxon>Eutheria</taxon>
        <taxon>Euarchontoglires</taxon>
        <taxon>Primates</taxon>
        <taxon>Haplorrhini</taxon>
        <taxon>Catarrhini</taxon>
        <taxon>Hominidae</taxon>
        <taxon>Homo</taxon>
    </lineage>
</organism>
<keyword evidence="12" id="KW-0675">Receptor</keyword>
<feature type="transmembrane region" description="Helical" evidence="19">
    <location>
        <begin position="6"/>
        <end position="27"/>
    </location>
</feature>
<dbReference type="PANTHER" id="PTHR14334">
    <property type="entry name" value="B-CELL ANTIGEN RECEPTOR COMPLEX-ASSOCIATED PROTEIN"/>
    <property type="match status" value="1"/>
</dbReference>
<dbReference type="VEuPathDB" id="HostDB:ENSG00000105369"/>
<evidence type="ECO:0000256" key="15">
    <source>
        <dbReference type="ARBA" id="ARBA00059989"/>
    </source>
</evidence>
<dbReference type="PROSITE" id="PS50835">
    <property type="entry name" value="IG_LIKE"/>
    <property type="match status" value="1"/>
</dbReference>
<dbReference type="Pfam" id="PF13927">
    <property type="entry name" value="Ig_3"/>
    <property type="match status" value="1"/>
</dbReference>
<dbReference type="SMR" id="M0QX61"/>
<dbReference type="SMART" id="SM00408">
    <property type="entry name" value="IGc2"/>
    <property type="match status" value="1"/>
</dbReference>
<feature type="domain" description="Ig-like" evidence="20">
    <location>
        <begin position="28"/>
        <end position="116"/>
    </location>
</feature>
<dbReference type="Gene3D" id="2.60.40.10">
    <property type="entry name" value="Immunoglobulins"/>
    <property type="match status" value="1"/>
</dbReference>
<keyword evidence="2" id="KW-1003">Cell membrane</keyword>
<dbReference type="PANTHER" id="PTHR14334:SF1">
    <property type="entry name" value="B-CELL ANTIGEN RECEPTOR COMPLEX-ASSOCIATED PROTEIN ALPHA CHAIN"/>
    <property type="match status" value="1"/>
</dbReference>
<evidence type="ECO:0000313" key="21">
    <source>
        <dbReference type="Ensembl" id="ENSP00000468922.2"/>
    </source>
</evidence>
<keyword evidence="11" id="KW-1015">Disulfide bond</keyword>
<evidence type="ECO:0007829" key="23">
    <source>
        <dbReference type="PeptideAtlas" id="M0QX61"/>
    </source>
</evidence>
<keyword evidence="10 19" id="KW-0472">Membrane</keyword>
<keyword evidence="7" id="KW-0391">Immunity</keyword>
<sequence>MPGGPGVLQALPATIFLLFLLSAVYLGPGCQALWMHKVPASLMVSLGEDAHFQCPHNSSNNANVTWWRVLHGNYTWPPEFLGPGEDPNGTLIIQNVNKSHGGIYVCRVQEGNESYQQSCGTYLRVRREWPSPGPYSHCPAGDTRFIFEVGIEPVPSMWVSNRLGQRDGHSPLQSGVSGGSGALQEVGGARRLGRARGARALSHTTSLQSRPPGPSWTWGRAPRTESSQPRGSSSCSARWCLGRCCCSGNDGRTRSSGWMPGMNMKMKTFMKA</sequence>
<dbReference type="GO" id="GO:0005886">
    <property type="term" value="C:plasma membrane"/>
    <property type="evidence" value="ECO:0007669"/>
    <property type="project" value="UniProtKB-SubCell"/>
</dbReference>
<dbReference type="GO" id="GO:0002250">
    <property type="term" value="P:adaptive immune response"/>
    <property type="evidence" value="ECO:0007669"/>
    <property type="project" value="UniProtKB-KW"/>
</dbReference>
<reference evidence="21 22" key="3">
    <citation type="journal article" date="2004" name="Nature">
        <title>Finishing the euchromatic sequence of the human genome.</title>
        <authorList>
            <consortium name="International Human Genome Sequencing Consortium"/>
        </authorList>
    </citation>
    <scope>NUCLEOTIDE SEQUENCE [LARGE SCALE GENOMIC DNA]</scope>
</reference>
<keyword evidence="8 19" id="KW-1133">Transmembrane helix</keyword>
<dbReference type="SMART" id="SM00409">
    <property type="entry name" value="IG"/>
    <property type="match status" value="1"/>
</dbReference>
<evidence type="ECO:0000256" key="1">
    <source>
        <dbReference type="ARBA" id="ARBA00004251"/>
    </source>
</evidence>
<dbReference type="SUPFAM" id="SSF48726">
    <property type="entry name" value="Immunoglobulin"/>
    <property type="match status" value="1"/>
</dbReference>
<dbReference type="Ensembl" id="ENST00000597454.2">
    <property type="protein sequence ID" value="ENSP00000468922.2"/>
    <property type="gene ID" value="ENSG00000105369.10"/>
</dbReference>
<dbReference type="ExpressionAtlas" id="M0QX61">
    <property type="expression patterns" value="baseline and differential"/>
</dbReference>
<comment type="function">
    <text evidence="15">Required in cooperation with CD79B for initiation of the signal transduction cascade activated by binding of antigen to the B-cell antigen receptor complex (BCR) which leads to internalization of the complex, trafficking to late endosomes and antigen presentation. Also required for BCR surface expression and for efficient differentiation of pro- and pre-B-cells. Stimulates SYK autophosphorylation and activation. Binds to BLNK, bringing BLNK into proximity with SYK and allowing SYK to phosphorylate BLNK. Also interacts with and increases activity of some Src-family tyrosine kinases. Represses BCR signaling during development of immature B-cells.</text>
</comment>
<keyword evidence="9" id="KW-1064">Adaptive immunity</keyword>
<dbReference type="OpenTargets" id="ENSG00000105369"/>
<protein>
    <recommendedName>
        <fullName evidence="16">B-cell antigen receptor complex-associated protein alpha chain</fullName>
    </recommendedName>
    <alternativeName>
        <fullName evidence="17">Ig-alpha</fullName>
    </alternativeName>
</protein>
<evidence type="ECO:0000256" key="3">
    <source>
        <dbReference type="ARBA" id="ARBA00022481"/>
    </source>
</evidence>
<evidence type="ECO:0000256" key="8">
    <source>
        <dbReference type="ARBA" id="ARBA00022989"/>
    </source>
</evidence>
<evidence type="ECO:0000256" key="5">
    <source>
        <dbReference type="ARBA" id="ARBA00022692"/>
    </source>
</evidence>
<dbReference type="CDD" id="cd00096">
    <property type="entry name" value="Ig"/>
    <property type="match status" value="1"/>
</dbReference>
<reference evidence="21" key="4">
    <citation type="submission" date="2025-08" db="UniProtKB">
        <authorList>
            <consortium name="Ensembl"/>
        </authorList>
    </citation>
    <scope>IDENTIFICATION</scope>
</reference>
<keyword evidence="23 24" id="KW-1267">Proteomics identification</keyword>
<dbReference type="MassIVE" id="M0QX61"/>
<evidence type="ECO:0000256" key="7">
    <source>
        <dbReference type="ARBA" id="ARBA00022859"/>
    </source>
</evidence>
<evidence type="ECO:0000256" key="4">
    <source>
        <dbReference type="ARBA" id="ARBA00022553"/>
    </source>
</evidence>
<keyword evidence="3" id="KW-0488">Methylation</keyword>
<evidence type="ECO:0000256" key="13">
    <source>
        <dbReference type="ARBA" id="ARBA00023180"/>
    </source>
</evidence>
<keyword evidence="22" id="KW-1185">Reference proteome</keyword>
<dbReference type="OrthoDB" id="8915525at2759"/>
<dbReference type="PhylomeDB" id="M0QX61"/>
<evidence type="ECO:0000256" key="6">
    <source>
        <dbReference type="ARBA" id="ARBA00022729"/>
    </source>
</evidence>
<reference evidence="21 22" key="2">
    <citation type="journal article" date="2004" name="Nature">
        <title>The DNA sequence and biology of human chromosome 19.</title>
        <authorList>
            <person name="Grimwood J."/>
            <person name="Gordon L.A."/>
            <person name="Olsen A."/>
            <person name="Terry A."/>
            <person name="Schmutz J."/>
            <person name="Lamerdin J."/>
            <person name="Hellsten U."/>
            <person name="Goodstein D."/>
            <person name="Couronne O."/>
            <person name="Tran-Gyamfi M."/>
            <person name="Aerts A."/>
            <person name="Altherr M."/>
            <person name="Ashworth L."/>
            <person name="Bajorek E."/>
            <person name="Black S."/>
            <person name="Branscomb E."/>
            <person name="Caenepeel S."/>
            <person name="Carrano A."/>
            <person name="Caoile C."/>
            <person name="Chan Y.M."/>
            <person name="Christensen M."/>
            <person name="Cleland C.A."/>
            <person name="Copeland A."/>
            <person name="Dalin E."/>
            <person name="Dehal P."/>
            <person name="Denys M."/>
            <person name="Detter J.C."/>
            <person name="Escobar J."/>
            <person name="Flowers D."/>
            <person name="Fotopulos D."/>
            <person name="Garcia C."/>
            <person name="Georgescu A.M."/>
            <person name="Glavina T."/>
            <person name="Gomez M."/>
            <person name="Gonzales E."/>
            <person name="Groza M."/>
            <person name="Hammon N."/>
            <person name="Hawkins T."/>
            <person name="Haydu L."/>
            <person name="Ho I."/>
            <person name="Huang W."/>
            <person name="Israni S."/>
            <person name="Jett J."/>
            <person name="Kadner K."/>
            <person name="Kimball H."/>
            <person name="Kobayashi A."/>
            <person name="Larionov V."/>
            <person name="Leem S.H."/>
            <person name="Lopez F."/>
            <person name="Lou Y."/>
            <person name="Lowry S."/>
            <person name="Malfatti S."/>
            <person name="Martinez D."/>
            <person name="McCready P."/>
            <person name="Medina C."/>
            <person name="Morgan J."/>
            <person name="Nelson K."/>
            <person name="Nolan M."/>
            <person name="Ovcharenko I."/>
            <person name="Pitluck S."/>
            <person name="Pollard M."/>
            <person name="Popkie A.P."/>
            <person name="Predki P."/>
            <person name="Quan G."/>
            <person name="Ramirez L."/>
            <person name="Rash S."/>
            <person name="Retterer J."/>
            <person name="Rodriguez A."/>
            <person name="Rogers S."/>
            <person name="Salamov A."/>
            <person name="Salazar A."/>
            <person name="She X."/>
            <person name="Smith D."/>
            <person name="Slezak T."/>
            <person name="Solovyev V."/>
            <person name="Thayer N."/>
            <person name="Tice H."/>
            <person name="Tsai M."/>
            <person name="Ustaszewska A."/>
            <person name="Vo N."/>
            <person name="Wagner M."/>
            <person name="Wheeler J."/>
            <person name="Wu K."/>
            <person name="Xie G."/>
            <person name="Yang J."/>
            <person name="Dubchak I."/>
            <person name="Furey T.S."/>
            <person name="DeJong P."/>
            <person name="Dickson M."/>
            <person name="Gordon D."/>
            <person name="Eichler E.E."/>
            <person name="Pennacchio L.A."/>
            <person name="Richardson P."/>
            <person name="Stubbs L."/>
            <person name="Rokhsar D.S."/>
            <person name="Myers R.M."/>
            <person name="Rubin E.M."/>
            <person name="Lucas S.M."/>
        </authorList>
    </citation>
    <scope>NUCLEOTIDE SEQUENCE [LARGE SCALE GENOMIC DNA]</scope>
</reference>
<dbReference type="EMBL" id="AC243967">
    <property type="status" value="NOT_ANNOTATED_CDS"/>
    <property type="molecule type" value="Genomic_DNA"/>
</dbReference>
<reference evidence="21" key="5">
    <citation type="submission" date="2025-09" db="UniProtKB">
        <authorList>
            <consortium name="Ensembl"/>
        </authorList>
    </citation>
    <scope>IDENTIFICATION</scope>
</reference>
<evidence type="ECO:0000259" key="20">
    <source>
        <dbReference type="PROSITE" id="PS50835"/>
    </source>
</evidence>
<evidence type="ECO:0000256" key="18">
    <source>
        <dbReference type="SAM" id="MobiDB-lite"/>
    </source>
</evidence>
<evidence type="ECO:0000256" key="2">
    <source>
        <dbReference type="ARBA" id="ARBA00022475"/>
    </source>
</evidence>
<evidence type="ECO:0000256" key="16">
    <source>
        <dbReference type="ARBA" id="ARBA00074220"/>
    </source>
</evidence>
<accession>M0QX61</accession>
<evidence type="ECO:0000256" key="10">
    <source>
        <dbReference type="ARBA" id="ARBA00023136"/>
    </source>
</evidence>
<keyword evidence="6" id="KW-0732">Signal</keyword>
<dbReference type="InterPro" id="IPR007110">
    <property type="entry name" value="Ig-like_dom"/>
</dbReference>
<keyword evidence="5 19" id="KW-0812">Transmembrane</keyword>
<evidence type="ECO:0000256" key="19">
    <source>
        <dbReference type="SAM" id="Phobius"/>
    </source>
</evidence>
<dbReference type="InterPro" id="IPR003598">
    <property type="entry name" value="Ig_sub2"/>
</dbReference>
<proteinExistence type="evidence at protein level"/>
<dbReference type="GeneTree" id="ENSGT00940000154363"/>
<evidence type="ECO:0000256" key="17">
    <source>
        <dbReference type="ARBA" id="ARBA00079134"/>
    </source>
</evidence>
<dbReference type="HGNC" id="HGNC:1698">
    <property type="gene designation" value="CD79A"/>
</dbReference>
<keyword evidence="13" id="KW-0325">Glycoprotein</keyword>
<dbReference type="InterPro" id="IPR003599">
    <property type="entry name" value="Ig_sub"/>
</dbReference>
<evidence type="ECO:0000256" key="14">
    <source>
        <dbReference type="ARBA" id="ARBA00023319"/>
    </source>
</evidence>
<evidence type="ECO:0000256" key="9">
    <source>
        <dbReference type="ARBA" id="ARBA00023130"/>
    </source>
</evidence>
<dbReference type="InterPro" id="IPR013783">
    <property type="entry name" value="Ig-like_fold"/>
</dbReference>
<dbReference type="Antibodypedia" id="2990">
    <property type="antibodies" value="2303 antibodies from 49 providers"/>
</dbReference>
<keyword evidence="4" id="KW-0597">Phosphoprotein</keyword>
<name>M0QX61_HUMAN</name>
<dbReference type="InterPro" id="IPR036179">
    <property type="entry name" value="Ig-like_dom_sf"/>
</dbReference>
<keyword evidence="14" id="KW-0393">Immunoglobulin domain</keyword>
<reference evidence="21 22" key="1">
    <citation type="journal article" date="2001" name="Nature">
        <title>Initial sequencing and analysis of the human genome.</title>
        <authorList>
            <consortium name="International Human Genome Sequencing Consortium"/>
            <person name="Lander E.S."/>
            <person name="Linton L.M."/>
            <person name="Birren B."/>
            <person name="Nusbaum C."/>
            <person name="Zody M.C."/>
            <person name="Baldwin J."/>
            <person name="Devon K."/>
            <person name="Dewar K."/>
            <person name="Doyle M."/>
            <person name="FitzHugh W."/>
            <person name="Funke R."/>
            <person name="Gage D."/>
            <person name="Harris K."/>
            <person name="Heaford A."/>
            <person name="Howland J."/>
            <person name="Kann L."/>
            <person name="Lehoczky J."/>
            <person name="LeVine R."/>
            <person name="McEwan P."/>
            <person name="McKernan K."/>
            <person name="Meldrim J."/>
            <person name="Mesirov J.P."/>
            <person name="Miranda C."/>
            <person name="Morris W."/>
            <person name="Naylor J."/>
            <person name="Raymond C."/>
            <person name="Rosetti M."/>
            <person name="Santos R."/>
            <person name="Sheridan A."/>
            <person name="Sougnez C."/>
            <person name="Stange-Thomann N."/>
            <person name="Stojanovic N."/>
            <person name="Subramanian A."/>
            <person name="Wyman D."/>
            <person name="Rogers J."/>
            <person name="Sulston J."/>
            <person name="Ainscough R."/>
            <person name="Beck S."/>
            <person name="Bentley D."/>
            <person name="Burton J."/>
            <person name="Clee C."/>
            <person name="Carter N."/>
            <person name="Coulson A."/>
            <person name="Deadman R."/>
            <person name="Deloukas P."/>
            <person name="Dunham A."/>
            <person name="Dunham I."/>
            <person name="Durbin R."/>
            <person name="French L."/>
            <person name="Grafham D."/>
            <person name="Gregory S."/>
            <person name="Hubbard T."/>
            <person name="Humphray S."/>
            <person name="Hunt A."/>
            <person name="Jones M."/>
            <person name="Lloyd C."/>
            <person name="McMurray A."/>
            <person name="Matthews L."/>
            <person name="Mercer S."/>
            <person name="Milne S."/>
            <person name="Mullikin J.C."/>
            <person name="Mungall A."/>
            <person name="Plumb R."/>
            <person name="Ross M."/>
            <person name="Shownkeen R."/>
            <person name="Sims S."/>
            <person name="Waterston R.H."/>
            <person name="Wilson R.K."/>
            <person name="Hillier L.W."/>
            <person name="McPherson J.D."/>
            <person name="Marra M.A."/>
            <person name="Mardis E.R."/>
            <person name="Fulton L.A."/>
            <person name="Chinwalla A.T."/>
            <person name="Pepin K.H."/>
            <person name="Gish W.R."/>
            <person name="Chissoe S.L."/>
            <person name="Wendl M.C."/>
            <person name="Delehaunty K.D."/>
            <person name="Miner T.L."/>
            <person name="Delehaunty A."/>
            <person name="Kramer J.B."/>
            <person name="Cook L.L."/>
            <person name="Fulton R.S."/>
            <person name="Johnson D.L."/>
            <person name="Minx P.J."/>
            <person name="Clifton S.W."/>
            <person name="Hawkins T."/>
            <person name="Branscomb E."/>
            <person name="Predki P."/>
            <person name="Richardson P."/>
            <person name="Wenning S."/>
            <person name="Slezak T."/>
            <person name="Doggett N."/>
            <person name="Cheng J.F."/>
            <person name="Olsen A."/>
            <person name="Lucas S."/>
            <person name="Elkin C."/>
            <person name="Uberbacher E."/>
            <person name="Frazier M."/>
            <person name="Gibbs R.A."/>
            <person name="Muzny D.M."/>
            <person name="Scherer S.E."/>
            <person name="Bouck J.B."/>
            <person name="Sodergren E.J."/>
            <person name="Worley K.C."/>
            <person name="Rives C.M."/>
            <person name="Gorrell J.H."/>
            <person name="Metzker M.L."/>
            <person name="Naylor S.L."/>
            <person name="Kucherlapati R.S."/>
            <person name="Nelson D.L."/>
            <person name="Weinstock G.M."/>
            <person name="Sakaki Y."/>
            <person name="Fujiyama A."/>
            <person name="Hattori M."/>
            <person name="Yada T."/>
            <person name="Toyoda A."/>
            <person name="Itoh T."/>
            <person name="Kawagoe C."/>
            <person name="Watanabe H."/>
            <person name="Totoki Y."/>
            <person name="Taylor T."/>
            <person name="Weissenbach J."/>
            <person name="Heilig R."/>
            <person name="Saurin W."/>
            <person name="Artiguenave F."/>
            <person name="Brottier P."/>
            <person name="Bruls T."/>
            <person name="Pelletier E."/>
            <person name="Robert C."/>
            <person name="Wincker P."/>
            <person name="Smith D.R."/>
            <person name="Doucette-Stamm L."/>
            <person name="Rubenfield M."/>
            <person name="Weinstock K."/>
            <person name="Lee H.M."/>
            <person name="Dubois J."/>
            <person name="Rosenthal A."/>
            <person name="Platzer M."/>
            <person name="Nyakatura G."/>
            <person name="Taudien S."/>
            <person name="Rump A."/>
            <person name="Yang H."/>
            <person name="Yu J."/>
            <person name="Wang J."/>
            <person name="Huang G."/>
            <person name="Gu J."/>
            <person name="Hood L."/>
            <person name="Rowen L."/>
            <person name="Madan A."/>
            <person name="Qin S."/>
            <person name="Davis R.W."/>
            <person name="Federspiel N.A."/>
            <person name="Abola A.P."/>
            <person name="Proctor M.J."/>
            <person name="Myers R.M."/>
            <person name="Schmutz J."/>
            <person name="Dickson M."/>
            <person name="Grimwood J."/>
            <person name="Cox D.R."/>
            <person name="Olson M.V."/>
            <person name="Kaul R."/>
            <person name="Raymond C."/>
            <person name="Shimizu N."/>
            <person name="Kawasaki K."/>
            <person name="Minoshima S."/>
            <person name="Evans G.A."/>
            <person name="Athanasiou M."/>
            <person name="Schultz R."/>
            <person name="Roe B.A."/>
            <person name="Chen F."/>
            <person name="Pan H."/>
            <person name="Ramser J."/>
            <person name="Lehrach H."/>
            <person name="Reinhardt R."/>
            <person name="McCombie W.R."/>
            <person name="de la Bastide M."/>
            <person name="Dedhia N."/>
            <person name="Blocker H."/>
            <person name="Hornischer K."/>
            <person name="Nordsiek G."/>
            <person name="Agarwala R."/>
            <person name="Aravind L."/>
            <person name="Bailey J.A."/>
            <person name="Bateman A."/>
            <person name="Batzoglou S."/>
            <person name="Birney E."/>
            <person name="Bork P."/>
            <person name="Brown D.G."/>
            <person name="Burge C.B."/>
            <person name="Cerutti L."/>
            <person name="Chen H.C."/>
            <person name="Church D."/>
            <person name="Clamp M."/>
            <person name="Copley R.R."/>
            <person name="Doerks T."/>
            <person name="Eddy S.R."/>
            <person name="Eichler E.E."/>
            <person name="Furey T.S."/>
            <person name="Galagan J."/>
            <person name="Gilbert J.G."/>
            <person name="Harmon C."/>
            <person name="Hayashizaki Y."/>
            <person name="Haussler D."/>
            <person name="Hermjakob H."/>
            <person name="Hokamp K."/>
            <person name="Jang W."/>
            <person name="Johnson L.S."/>
            <person name="Jones T.A."/>
            <person name="Kasif S."/>
            <person name="Kaspryzk A."/>
            <person name="Kennedy S."/>
            <person name="Kent W.J."/>
            <person name="Kitts P."/>
            <person name="Koonin E.V."/>
            <person name="Korf I."/>
            <person name="Kulp D."/>
            <person name="Lancet D."/>
            <person name="Lowe T.M."/>
            <person name="McLysaght A."/>
            <person name="Mikkelsen T."/>
            <person name="Moran J.V."/>
            <person name="Mulder N."/>
            <person name="Pollara V.J."/>
            <person name="Ponting C.P."/>
            <person name="Schuler G."/>
            <person name="Schultz J."/>
            <person name="Slater G."/>
            <person name="Smit A.F."/>
            <person name="Stupka E."/>
            <person name="Szustakowski J."/>
            <person name="Thierry-Mieg D."/>
            <person name="Thierry-Mieg J."/>
            <person name="Wagner L."/>
            <person name="Wallis J."/>
            <person name="Wheeler R."/>
            <person name="Williams A."/>
            <person name="Wolf Y.I."/>
            <person name="Wolfe K.H."/>
            <person name="Yang S.P."/>
            <person name="Yeh R.F."/>
            <person name="Collins F."/>
            <person name="Guyer M.S."/>
            <person name="Peterson J."/>
            <person name="Felsenfeld A."/>
            <person name="Wetterstrand K.A."/>
            <person name="Patrinos A."/>
            <person name="Morgan M.J."/>
            <person name="de Jong P."/>
            <person name="Catanese J.J."/>
            <person name="Osoegawa K."/>
            <person name="Shizuya H."/>
            <person name="Choi S."/>
            <person name="Chen Y.J."/>
        </authorList>
    </citation>
    <scope>NUCLEOTIDE SEQUENCE [LARGE SCALE GENOMIC DNA]</scope>
</reference>
<gene>
    <name evidence="21" type="primary">CD79A</name>
</gene>
<evidence type="ECO:0000313" key="22">
    <source>
        <dbReference type="Proteomes" id="UP000005640"/>
    </source>
</evidence>
<dbReference type="Bgee" id="ENSG00000105369">
    <property type="expression patterns" value="Expressed in spleen and 140 other cell types or tissues"/>
</dbReference>
<evidence type="ECO:0000256" key="11">
    <source>
        <dbReference type="ARBA" id="ARBA00023157"/>
    </source>
</evidence>
<dbReference type="Proteomes" id="UP000005640">
    <property type="component" value="Chromosome 19"/>
</dbReference>
<dbReference type="AlphaFoldDB" id="M0QX61"/>
<dbReference type="UCSC" id="uc060zdj.1">
    <property type="organism name" value="human"/>
</dbReference>